<dbReference type="PANTHER" id="PTHR43289:SF6">
    <property type="entry name" value="SERINE_THREONINE-PROTEIN KINASE NEKL-3"/>
    <property type="match status" value="1"/>
</dbReference>
<sequence>MGSSILTKNEIMSDPASENPEFEPTRENVNPQSVEGLFLVALEKKTPAERAAFLEEMCGDNREQRRRVEALLLAYDDAGSFLEKSPVDSGEVQPFSLEFLTPSADPNLLGTLGEYQIYNIIGQGGMGIVFRALDPKLNRIVAIKVMSPLLAVNPNAKKRFIREAQAAAAVSHPHIVTIHAVDEDKLPYLVMEYVVGQSLQEKLDKVGSLKVTEILRIGSQIAEGLAAAHKQGLIHRDIKPANILLENGVERVKITDFGLARAVDDVTITKTGEVSGTPQYMSPEQATGDRIDQRSDLFSLGAVLYAMCTGRSPFRASNLAAVVRRVCDDTPRPIADVNEDIPPWLSEIINCLLEKRPEDRLQTASEVAELLGAHLALVQQPGAVPRIERKPPQPQPQETMAPDTGTVSVDHPQGENPFTMETDPRVFMPVGYAILFLAGMILFSEAHAAYSFLMTAASSIFLGILIALIVYEAEHRQAEPFLSLRMSDALFMPAAAAGGTWVMQMLFYLGMIPDFPRVLLYILFAIGFTIYFVGGLRKRYPQWGQSQQQSVEPVEVQDKQTESVRTATSVVLERGQTPANYIIAIVMGLVLGTIIGLKMISPSTPESSMTFETMNKIMKFTVMLIVILSIASIVYWNRADKKPLPFLTWFLSILAMFMTLALSFITTAVIRSAPPGSEFQSVHASILAASVLGVLAVAGFAIWGQWQHISKQGAEYVAAVKQKDARTLTGTGIVIWVMMVLFYWMFTTGVYQPAFLVQGERYFVPVLIFSLVGGVFVTAGYLMERSRALGTASRNDQLQGTSAYSVTKSVPTEAPRGSWNHWAAVWVGGIMMLLPLFIWISGMSAGMHMQSKIMETALLSLLIFGPVGMLVLLYGAQKIVKPGSKSQKILDGLFLLACLCLGPIGILLYIAHYLKRRDTPVAGNLEQPPVTSGDAPFVREHRRSNKRVILGGMFVLSMLLVSMIYVHIWIHLQEFEKIWISTWGLRLAVFSGMFVAAYFIKRNAASVAKNNPWNIMGWVTALLAAMFALTWLMGQIGPAEYVNREQKVFEIDDQEPVTLISPETGEKREVYSPRILVQKNKLNKQESATGKDQLGAILLSGQEPGLRAGVFPVDPMQVGPEDGVFGFADRFFTLEPQLVELPAGKYLIRVSSKNAGWEVEGGNPKYDLAEVEVKPGAIVVPVTLKRDYAKLAENPPDWSTGGLFKFRWPDWKMGGAQIFTLTAPQAKVVQELLKAYATNQPEVSEKVLLPVVPAGEEAESLQSLKDVFNDGQHPAWDLLIVPGKETGAWRLAEPQINRPSTGNPFGNVSNQPAKKRAAGGALILSKETGLQVEVNLVDAPQNPVEKPWMMKKSMAGKSIFEMTPGNYMLKVVSNTAGWVIEGQPVQYVDSQVTVKSGEIVRKTIRHDFRKLAEQHPDWSKGDSFRFRWPGPRKETGMGMGIHLPYTLSTSQAKVVQQLLAAFAAGKPDVAESELLKTANFHFELVPYASLKEIFSTVQYPTWDTLIVPGKSEGTWRLNEPILTEINRKNQARF</sequence>
<proteinExistence type="predicted"/>
<keyword evidence="12" id="KW-1185">Reference proteome</keyword>
<dbReference type="CDD" id="cd14014">
    <property type="entry name" value="STKc_PknB_like"/>
    <property type="match status" value="1"/>
</dbReference>
<keyword evidence="2" id="KW-0723">Serine/threonine-protein kinase</keyword>
<organism evidence="11 12">
    <name type="scientific">Gimesia algae</name>
    <dbReference type="NCBI Taxonomy" id="2527971"/>
    <lineage>
        <taxon>Bacteria</taxon>
        <taxon>Pseudomonadati</taxon>
        <taxon>Planctomycetota</taxon>
        <taxon>Planctomycetia</taxon>
        <taxon>Planctomycetales</taxon>
        <taxon>Planctomycetaceae</taxon>
        <taxon>Gimesia</taxon>
    </lineage>
</organism>
<keyword evidence="9" id="KW-0472">Membrane</keyword>
<feature type="transmembrane region" description="Helical" evidence="9">
    <location>
        <begin position="617"/>
        <end position="636"/>
    </location>
</feature>
<name>A0A517VFI4_9PLAN</name>
<evidence type="ECO:0000259" key="10">
    <source>
        <dbReference type="PROSITE" id="PS50011"/>
    </source>
</evidence>
<feature type="transmembrane region" description="Helical" evidence="9">
    <location>
        <begin position="579"/>
        <end position="597"/>
    </location>
</feature>
<dbReference type="PROSITE" id="PS00108">
    <property type="entry name" value="PROTEIN_KINASE_ST"/>
    <property type="match status" value="1"/>
</dbReference>
<feature type="transmembrane region" description="Helical" evidence="9">
    <location>
        <begin position="889"/>
        <end position="910"/>
    </location>
</feature>
<gene>
    <name evidence="11" type="primary">pknB_7</name>
    <name evidence="11" type="ORF">Pan161_34410</name>
</gene>
<reference evidence="11 12" key="1">
    <citation type="submission" date="2019-02" db="EMBL/GenBank/DDBJ databases">
        <title>Deep-cultivation of Planctomycetes and their phenomic and genomic characterization uncovers novel biology.</title>
        <authorList>
            <person name="Wiegand S."/>
            <person name="Jogler M."/>
            <person name="Boedeker C."/>
            <person name="Pinto D."/>
            <person name="Vollmers J."/>
            <person name="Rivas-Marin E."/>
            <person name="Kohn T."/>
            <person name="Peeters S.H."/>
            <person name="Heuer A."/>
            <person name="Rast P."/>
            <person name="Oberbeckmann S."/>
            <person name="Bunk B."/>
            <person name="Jeske O."/>
            <person name="Meyerdierks A."/>
            <person name="Storesund J.E."/>
            <person name="Kallscheuer N."/>
            <person name="Luecker S."/>
            <person name="Lage O.M."/>
            <person name="Pohl T."/>
            <person name="Merkel B.J."/>
            <person name="Hornburger P."/>
            <person name="Mueller R.-W."/>
            <person name="Bruemmer F."/>
            <person name="Labrenz M."/>
            <person name="Spormann A.M."/>
            <person name="Op den Camp H."/>
            <person name="Overmann J."/>
            <person name="Amann R."/>
            <person name="Jetten M.S.M."/>
            <person name="Mascher T."/>
            <person name="Medema M.H."/>
            <person name="Devos D.P."/>
            <person name="Kaster A.-K."/>
            <person name="Ovreas L."/>
            <person name="Rohde M."/>
            <person name="Galperin M.Y."/>
            <person name="Jogler C."/>
        </authorList>
    </citation>
    <scope>NUCLEOTIDE SEQUENCE [LARGE SCALE GENOMIC DNA]</scope>
    <source>
        <strain evidence="11 12">Pan161</strain>
    </source>
</reference>
<dbReference type="FunFam" id="1.10.510.10:FF:000021">
    <property type="entry name" value="Serine/threonine protein kinase"/>
    <property type="match status" value="1"/>
</dbReference>
<feature type="transmembrane region" description="Helical" evidence="9">
    <location>
        <begin position="763"/>
        <end position="783"/>
    </location>
</feature>
<keyword evidence="9" id="KW-0812">Transmembrane</keyword>
<feature type="region of interest" description="Disordered" evidence="8">
    <location>
        <begin position="1"/>
        <end position="29"/>
    </location>
</feature>
<evidence type="ECO:0000256" key="8">
    <source>
        <dbReference type="SAM" id="MobiDB-lite"/>
    </source>
</evidence>
<evidence type="ECO:0000256" key="7">
    <source>
        <dbReference type="PROSITE-ProRule" id="PRU10141"/>
    </source>
</evidence>
<dbReference type="InterPro" id="IPR000719">
    <property type="entry name" value="Prot_kinase_dom"/>
</dbReference>
<protein>
    <recommendedName>
        <fullName evidence="1">non-specific serine/threonine protein kinase</fullName>
        <ecNumber evidence="1">2.7.11.1</ecNumber>
    </recommendedName>
</protein>
<dbReference type="Pfam" id="PF00069">
    <property type="entry name" value="Pkinase"/>
    <property type="match status" value="1"/>
</dbReference>
<evidence type="ECO:0000256" key="6">
    <source>
        <dbReference type="ARBA" id="ARBA00022840"/>
    </source>
</evidence>
<feature type="transmembrane region" description="Helical" evidence="9">
    <location>
        <begin position="1012"/>
        <end position="1034"/>
    </location>
</feature>
<dbReference type="InterPro" id="IPR011009">
    <property type="entry name" value="Kinase-like_dom_sf"/>
</dbReference>
<evidence type="ECO:0000256" key="2">
    <source>
        <dbReference type="ARBA" id="ARBA00022527"/>
    </source>
</evidence>
<evidence type="ECO:0000256" key="3">
    <source>
        <dbReference type="ARBA" id="ARBA00022679"/>
    </source>
</evidence>
<feature type="transmembrane region" description="Helical" evidence="9">
    <location>
        <begin position="823"/>
        <end position="845"/>
    </location>
</feature>
<dbReference type="SUPFAM" id="SSF56112">
    <property type="entry name" value="Protein kinase-like (PK-like)"/>
    <property type="match status" value="1"/>
</dbReference>
<evidence type="ECO:0000256" key="5">
    <source>
        <dbReference type="ARBA" id="ARBA00022777"/>
    </source>
</evidence>
<dbReference type="PROSITE" id="PS50011">
    <property type="entry name" value="PROTEIN_KINASE_DOM"/>
    <property type="match status" value="1"/>
</dbReference>
<dbReference type="PANTHER" id="PTHR43289">
    <property type="entry name" value="MITOGEN-ACTIVATED PROTEIN KINASE KINASE KINASE 20-RELATED"/>
    <property type="match status" value="1"/>
</dbReference>
<feature type="transmembrane region" description="Helical" evidence="9">
    <location>
        <begin position="733"/>
        <end position="751"/>
    </location>
</feature>
<dbReference type="SMART" id="SM00220">
    <property type="entry name" value="S_TKc"/>
    <property type="match status" value="1"/>
</dbReference>
<dbReference type="InterPro" id="IPR017441">
    <property type="entry name" value="Protein_kinase_ATP_BS"/>
</dbReference>
<dbReference type="KEGG" id="gax:Pan161_34410"/>
<evidence type="ECO:0000256" key="4">
    <source>
        <dbReference type="ARBA" id="ARBA00022741"/>
    </source>
</evidence>
<dbReference type="InterPro" id="IPR008271">
    <property type="entry name" value="Ser/Thr_kinase_AS"/>
</dbReference>
<keyword evidence="3 11" id="KW-0808">Transferase</keyword>
<evidence type="ECO:0000313" key="12">
    <source>
        <dbReference type="Proteomes" id="UP000316855"/>
    </source>
</evidence>
<feature type="transmembrane region" description="Helical" evidence="9">
    <location>
        <begin position="948"/>
        <end position="972"/>
    </location>
</feature>
<dbReference type="GO" id="GO:0005524">
    <property type="term" value="F:ATP binding"/>
    <property type="evidence" value="ECO:0007669"/>
    <property type="project" value="UniProtKB-UniRule"/>
</dbReference>
<dbReference type="Gene3D" id="3.30.200.20">
    <property type="entry name" value="Phosphorylase Kinase, domain 1"/>
    <property type="match status" value="1"/>
</dbReference>
<feature type="transmembrane region" description="Helical" evidence="9">
    <location>
        <begin position="518"/>
        <end position="536"/>
    </location>
</feature>
<dbReference type="GO" id="GO:0004674">
    <property type="term" value="F:protein serine/threonine kinase activity"/>
    <property type="evidence" value="ECO:0007669"/>
    <property type="project" value="UniProtKB-KW"/>
</dbReference>
<feature type="transmembrane region" description="Helical" evidence="9">
    <location>
        <begin position="426"/>
        <end position="443"/>
    </location>
</feature>
<feature type="binding site" evidence="7">
    <location>
        <position position="144"/>
    </location>
    <ligand>
        <name>ATP</name>
        <dbReference type="ChEBI" id="CHEBI:30616"/>
    </ligand>
</feature>
<keyword evidence="9" id="KW-1133">Transmembrane helix</keyword>
<feature type="transmembrane region" description="Helical" evidence="9">
    <location>
        <begin position="978"/>
        <end position="1000"/>
    </location>
</feature>
<feature type="region of interest" description="Disordered" evidence="8">
    <location>
        <begin position="386"/>
        <end position="411"/>
    </location>
</feature>
<accession>A0A517VFI4</accession>
<dbReference type="OrthoDB" id="248210at2"/>
<evidence type="ECO:0000313" key="11">
    <source>
        <dbReference type="EMBL" id="QDT91778.1"/>
    </source>
</evidence>
<dbReference type="EC" id="2.7.11.1" evidence="1"/>
<evidence type="ECO:0000256" key="1">
    <source>
        <dbReference type="ARBA" id="ARBA00012513"/>
    </source>
</evidence>
<keyword evidence="4 7" id="KW-0547">Nucleotide-binding</keyword>
<dbReference type="PROSITE" id="PS00107">
    <property type="entry name" value="PROTEIN_KINASE_ATP"/>
    <property type="match status" value="1"/>
</dbReference>
<feature type="transmembrane region" description="Helical" evidence="9">
    <location>
        <begin position="491"/>
        <end position="511"/>
    </location>
</feature>
<feature type="transmembrane region" description="Helical" evidence="9">
    <location>
        <begin position="682"/>
        <end position="703"/>
    </location>
</feature>
<keyword evidence="6 7" id="KW-0067">ATP-binding</keyword>
<feature type="domain" description="Protein kinase" evidence="10">
    <location>
        <begin position="115"/>
        <end position="377"/>
    </location>
</feature>
<feature type="transmembrane region" description="Helical" evidence="9">
    <location>
        <begin position="648"/>
        <end position="670"/>
    </location>
</feature>
<feature type="transmembrane region" description="Helical" evidence="9">
    <location>
        <begin position="450"/>
        <end position="471"/>
    </location>
</feature>
<feature type="transmembrane region" description="Helical" evidence="9">
    <location>
        <begin position="857"/>
        <end position="877"/>
    </location>
</feature>
<dbReference type="Proteomes" id="UP000316855">
    <property type="component" value="Chromosome"/>
</dbReference>
<dbReference type="EMBL" id="CP036343">
    <property type="protein sequence ID" value="QDT91778.1"/>
    <property type="molecule type" value="Genomic_DNA"/>
</dbReference>
<evidence type="ECO:0000256" key="9">
    <source>
        <dbReference type="SAM" id="Phobius"/>
    </source>
</evidence>
<dbReference type="Gene3D" id="1.10.510.10">
    <property type="entry name" value="Transferase(Phosphotransferase) domain 1"/>
    <property type="match status" value="1"/>
</dbReference>
<keyword evidence="5 11" id="KW-0418">Kinase</keyword>